<evidence type="ECO:0000256" key="1">
    <source>
        <dbReference type="SAM" id="MobiDB-lite"/>
    </source>
</evidence>
<proteinExistence type="predicted"/>
<sequence length="107" mass="11439">MRLSRARSQALGGAVRESSAVAVVRRVFAIQAQDAVAADPGIRARADGIGPEEIRRAYEDERGIVRTWLMRGTLHTVPSEDPRVGPGAARTPADGGRRSSIPRAGPR</sequence>
<gene>
    <name evidence="2" type="ORF">NBG84_12435</name>
</gene>
<dbReference type="InterPro" id="IPR009351">
    <property type="entry name" value="AlkZ-like"/>
</dbReference>
<dbReference type="GO" id="GO:0003677">
    <property type="term" value="F:DNA binding"/>
    <property type="evidence" value="ECO:0007669"/>
    <property type="project" value="UniProtKB-KW"/>
</dbReference>
<feature type="region of interest" description="Disordered" evidence="1">
    <location>
        <begin position="75"/>
        <end position="107"/>
    </location>
</feature>
<comment type="caution">
    <text evidence="2">The sequence shown here is derived from an EMBL/GenBank/DDBJ whole genome shotgun (WGS) entry which is preliminary data.</text>
</comment>
<dbReference type="PANTHER" id="PTHR38479">
    <property type="entry name" value="LMO0824 PROTEIN"/>
    <property type="match status" value="1"/>
</dbReference>
<name>A0ABT0UKD1_9ACTN</name>
<dbReference type="Proteomes" id="UP001431429">
    <property type="component" value="Unassembled WGS sequence"/>
</dbReference>
<evidence type="ECO:0000313" key="2">
    <source>
        <dbReference type="EMBL" id="MCM2389092.1"/>
    </source>
</evidence>
<dbReference type="RefSeq" id="WP_250919437.1">
    <property type="nucleotide sequence ID" value="NZ_JAMQAW010000010.1"/>
</dbReference>
<accession>A0ABT0UKD1</accession>
<organism evidence="2 3">
    <name type="scientific">Streptomyces albipurpureus</name>
    <dbReference type="NCBI Taxonomy" id="2897419"/>
    <lineage>
        <taxon>Bacteria</taxon>
        <taxon>Bacillati</taxon>
        <taxon>Actinomycetota</taxon>
        <taxon>Actinomycetes</taxon>
        <taxon>Kitasatosporales</taxon>
        <taxon>Streptomycetaceae</taxon>
        <taxon>Streptomyces</taxon>
    </lineage>
</organism>
<dbReference type="Pfam" id="PF06224">
    <property type="entry name" value="AlkZ-like"/>
    <property type="match status" value="1"/>
</dbReference>
<dbReference type="PANTHER" id="PTHR38479:SF2">
    <property type="entry name" value="WINGED HELIX DNA-BINDING DOMAIN-CONTAINING PROTEIN"/>
    <property type="match status" value="1"/>
</dbReference>
<evidence type="ECO:0000313" key="3">
    <source>
        <dbReference type="Proteomes" id="UP001431429"/>
    </source>
</evidence>
<protein>
    <submittedName>
        <fullName evidence="2">Winged helix DNA-binding domain-containing protein</fullName>
    </submittedName>
</protein>
<keyword evidence="2" id="KW-0238">DNA-binding</keyword>
<keyword evidence="3" id="KW-1185">Reference proteome</keyword>
<reference evidence="2" key="1">
    <citation type="submission" date="2022-06" db="EMBL/GenBank/DDBJ databases">
        <title>Genome public.</title>
        <authorList>
            <person name="Sun Q."/>
        </authorList>
    </citation>
    <scope>NUCLEOTIDE SEQUENCE</scope>
    <source>
        <strain evidence="2">CWNU-1</strain>
    </source>
</reference>
<dbReference type="EMBL" id="JAMQAW010000010">
    <property type="protein sequence ID" value="MCM2389092.1"/>
    <property type="molecule type" value="Genomic_DNA"/>
</dbReference>